<keyword evidence="6" id="KW-0411">Iron-sulfur</keyword>
<dbReference type="GO" id="GO:0003824">
    <property type="term" value="F:catalytic activity"/>
    <property type="evidence" value="ECO:0007669"/>
    <property type="project" value="InterPro"/>
</dbReference>
<evidence type="ECO:0000256" key="6">
    <source>
        <dbReference type="ARBA" id="ARBA00023014"/>
    </source>
</evidence>
<evidence type="ECO:0000256" key="3">
    <source>
        <dbReference type="ARBA" id="ARBA00022691"/>
    </source>
</evidence>
<keyword evidence="3" id="KW-0949">S-adenosyl-L-methionine</keyword>
<dbReference type="InterPro" id="IPR032432">
    <property type="entry name" value="Radical_SAM_C"/>
</dbReference>
<comment type="cofactor">
    <cofactor evidence="1">
        <name>[4Fe-4S] cluster</name>
        <dbReference type="ChEBI" id="CHEBI:49883"/>
    </cofactor>
</comment>
<evidence type="ECO:0000256" key="4">
    <source>
        <dbReference type="ARBA" id="ARBA00022723"/>
    </source>
</evidence>
<evidence type="ECO:0000259" key="7">
    <source>
        <dbReference type="PROSITE" id="PS51918"/>
    </source>
</evidence>
<dbReference type="InterPro" id="IPR039661">
    <property type="entry name" value="ELP3"/>
</dbReference>
<proteinExistence type="predicted"/>
<dbReference type="Pfam" id="PF16199">
    <property type="entry name" value="Radical_SAM_C"/>
    <property type="match status" value="1"/>
</dbReference>
<dbReference type="PROSITE" id="PS51918">
    <property type="entry name" value="RADICAL_SAM"/>
    <property type="match status" value="1"/>
</dbReference>
<comment type="caution">
    <text evidence="8">The sequence shown here is derived from an EMBL/GenBank/DDBJ whole genome shotgun (WGS) entry which is preliminary data.</text>
</comment>
<dbReference type="SFLD" id="SFLDG01086">
    <property type="entry name" value="elongater_protein-like"/>
    <property type="match status" value="1"/>
</dbReference>
<protein>
    <submittedName>
        <fullName evidence="8">TIGR01212 family radical SAM protein</fullName>
    </submittedName>
</protein>
<name>A0A9D1HQ29_9FIRM</name>
<evidence type="ECO:0000313" key="8">
    <source>
        <dbReference type="EMBL" id="HIU14640.1"/>
    </source>
</evidence>
<dbReference type="PANTHER" id="PTHR11135">
    <property type="entry name" value="HISTONE ACETYLTRANSFERASE-RELATED"/>
    <property type="match status" value="1"/>
</dbReference>
<dbReference type="SFLD" id="SFLDG01091">
    <property type="entry name" value="uncharacterized_CHP01210-like"/>
    <property type="match status" value="1"/>
</dbReference>
<dbReference type="GO" id="GO:0051539">
    <property type="term" value="F:4 iron, 4 sulfur cluster binding"/>
    <property type="evidence" value="ECO:0007669"/>
    <property type="project" value="UniProtKB-KW"/>
</dbReference>
<keyword evidence="2" id="KW-0004">4Fe-4S</keyword>
<reference evidence="8" key="1">
    <citation type="submission" date="2020-10" db="EMBL/GenBank/DDBJ databases">
        <authorList>
            <person name="Gilroy R."/>
        </authorList>
    </citation>
    <scope>NUCLEOTIDE SEQUENCE</scope>
    <source>
        <strain evidence="8">CHK195-11698</strain>
    </source>
</reference>
<keyword evidence="4" id="KW-0479">Metal-binding</keyword>
<dbReference type="NCBIfam" id="TIGR01212">
    <property type="entry name" value="TIGR01212 family radical SAM protein"/>
    <property type="match status" value="1"/>
</dbReference>
<dbReference type="AlphaFoldDB" id="A0A9D1HQ29"/>
<dbReference type="Gene3D" id="3.80.30.20">
    <property type="entry name" value="tm_1862 like domain"/>
    <property type="match status" value="1"/>
</dbReference>
<dbReference type="InterPro" id="IPR005911">
    <property type="entry name" value="YhcC-like"/>
</dbReference>
<evidence type="ECO:0000313" key="9">
    <source>
        <dbReference type="Proteomes" id="UP000824175"/>
    </source>
</evidence>
<evidence type="ECO:0000256" key="5">
    <source>
        <dbReference type="ARBA" id="ARBA00023004"/>
    </source>
</evidence>
<gene>
    <name evidence="8" type="ORF">IAD15_11345</name>
</gene>
<dbReference type="GO" id="GO:0046872">
    <property type="term" value="F:metal ion binding"/>
    <property type="evidence" value="ECO:0007669"/>
    <property type="project" value="UniProtKB-KW"/>
</dbReference>
<evidence type="ECO:0000256" key="1">
    <source>
        <dbReference type="ARBA" id="ARBA00001966"/>
    </source>
</evidence>
<dbReference type="InterPro" id="IPR006638">
    <property type="entry name" value="Elp3/MiaA/NifB-like_rSAM"/>
</dbReference>
<dbReference type="Pfam" id="PF04055">
    <property type="entry name" value="Radical_SAM"/>
    <property type="match status" value="1"/>
</dbReference>
<reference evidence="8" key="2">
    <citation type="journal article" date="2021" name="PeerJ">
        <title>Extensive microbial diversity within the chicken gut microbiome revealed by metagenomics and culture.</title>
        <authorList>
            <person name="Gilroy R."/>
            <person name="Ravi A."/>
            <person name="Getino M."/>
            <person name="Pursley I."/>
            <person name="Horton D.L."/>
            <person name="Alikhan N.F."/>
            <person name="Baker D."/>
            <person name="Gharbi K."/>
            <person name="Hall N."/>
            <person name="Watson M."/>
            <person name="Adriaenssens E.M."/>
            <person name="Foster-Nyarko E."/>
            <person name="Jarju S."/>
            <person name="Secka A."/>
            <person name="Antonio M."/>
            <person name="Oren A."/>
            <person name="Chaudhuri R.R."/>
            <person name="La Ragione R."/>
            <person name="Hildebrand F."/>
            <person name="Pallen M.J."/>
        </authorList>
    </citation>
    <scope>NUCLEOTIDE SEQUENCE</scope>
    <source>
        <strain evidence="8">CHK195-11698</strain>
    </source>
</reference>
<evidence type="ECO:0000256" key="2">
    <source>
        <dbReference type="ARBA" id="ARBA00022485"/>
    </source>
</evidence>
<dbReference type="SFLD" id="SFLDS00029">
    <property type="entry name" value="Radical_SAM"/>
    <property type="match status" value="1"/>
</dbReference>
<dbReference type="InterPro" id="IPR058240">
    <property type="entry name" value="rSAM_sf"/>
</dbReference>
<keyword evidence="5" id="KW-0408">Iron</keyword>
<dbReference type="PANTHER" id="PTHR11135:SF1">
    <property type="entry name" value="PROTEIN YHCC"/>
    <property type="match status" value="1"/>
</dbReference>
<dbReference type="SUPFAM" id="SSF102114">
    <property type="entry name" value="Radical SAM enzymes"/>
    <property type="match status" value="1"/>
</dbReference>
<dbReference type="InterPro" id="IPR007197">
    <property type="entry name" value="rSAM"/>
</dbReference>
<organism evidence="8 9">
    <name type="scientific">Candidatus Fimiplasma intestinipullorum</name>
    <dbReference type="NCBI Taxonomy" id="2840825"/>
    <lineage>
        <taxon>Bacteria</taxon>
        <taxon>Bacillati</taxon>
        <taxon>Bacillota</taxon>
        <taxon>Clostridia</taxon>
        <taxon>Eubacteriales</taxon>
        <taxon>Candidatus Fimiplasma</taxon>
    </lineage>
</organism>
<accession>A0A9D1HQ29</accession>
<dbReference type="SMART" id="SM00729">
    <property type="entry name" value="Elp3"/>
    <property type="match status" value="1"/>
</dbReference>
<dbReference type="InterPro" id="IPR023404">
    <property type="entry name" value="rSAM_horseshoe"/>
</dbReference>
<sequence length="312" mass="36077">MQMQNPFPYSLDNKRYHTYNYYLKKRYHQKVAKIGLDAGFTCPNRDGKVGVGGCIYCSGDFVRQPSGTDLIRQLTAGCEIMRHKWPQCLFIAYFQSGSNTYGSLKRLQQCFEPFVGQRDIVGLSIATRPDCLSEEVLDYLEDLARRTDLTIELGLQTIHEKTAQLINRGHDLACFEEAVIQLRKRKIDIAVHIINGLPYETPADMIATARYVAKLDIQFLKIHMLYILENTPLYHLYQSQPFPLLSREDYIQLVVDQLEYLPENVVIERLTGDGDASRLFYPLWSIKKVTILNDIDKEFLRRNTWQGKKAIP</sequence>
<dbReference type="EMBL" id="DVMJ01000104">
    <property type="protein sequence ID" value="HIU14640.1"/>
    <property type="molecule type" value="Genomic_DNA"/>
</dbReference>
<dbReference type="Proteomes" id="UP000824175">
    <property type="component" value="Unassembled WGS sequence"/>
</dbReference>
<feature type="domain" description="Radical SAM core" evidence="7">
    <location>
        <begin position="26"/>
        <end position="263"/>
    </location>
</feature>